<keyword evidence="2 4" id="KW-0238">DNA-binding</keyword>
<dbReference type="OrthoDB" id="7223515at2"/>
<dbReference type="PROSITE" id="PS50977">
    <property type="entry name" value="HTH_TETR_2"/>
    <property type="match status" value="1"/>
</dbReference>
<dbReference type="Gene3D" id="1.10.357.10">
    <property type="entry name" value="Tetracycline Repressor, domain 2"/>
    <property type="match status" value="1"/>
</dbReference>
<gene>
    <name evidence="6" type="ORF">SAMN04488118_1089</name>
</gene>
<dbReference type="EMBL" id="FMWG01000008">
    <property type="protein sequence ID" value="SCZ68526.1"/>
    <property type="molecule type" value="Genomic_DNA"/>
</dbReference>
<dbReference type="GO" id="GO:0000976">
    <property type="term" value="F:transcription cis-regulatory region binding"/>
    <property type="evidence" value="ECO:0007669"/>
    <property type="project" value="TreeGrafter"/>
</dbReference>
<dbReference type="Proteomes" id="UP000198767">
    <property type="component" value="Unassembled WGS sequence"/>
</dbReference>
<feature type="domain" description="HTH tetR-type" evidence="5">
    <location>
        <begin position="10"/>
        <end position="70"/>
    </location>
</feature>
<dbReference type="AlphaFoldDB" id="A0A1G5R3K5"/>
<dbReference type="GO" id="GO:0003700">
    <property type="term" value="F:DNA-binding transcription factor activity"/>
    <property type="evidence" value="ECO:0007669"/>
    <property type="project" value="TreeGrafter"/>
</dbReference>
<feature type="DNA-binding region" description="H-T-H motif" evidence="4">
    <location>
        <begin position="33"/>
        <end position="52"/>
    </location>
</feature>
<keyword evidence="1" id="KW-0805">Transcription regulation</keyword>
<protein>
    <submittedName>
        <fullName evidence="6">Transcriptional regulator, TetR family</fullName>
    </submittedName>
</protein>
<evidence type="ECO:0000256" key="4">
    <source>
        <dbReference type="PROSITE-ProRule" id="PRU00335"/>
    </source>
</evidence>
<evidence type="ECO:0000256" key="2">
    <source>
        <dbReference type="ARBA" id="ARBA00023125"/>
    </source>
</evidence>
<keyword evidence="3" id="KW-0804">Transcription</keyword>
<dbReference type="RefSeq" id="WP_090219566.1">
    <property type="nucleotide sequence ID" value="NZ_FMWG01000008.1"/>
</dbReference>
<dbReference type="PANTHER" id="PTHR30055">
    <property type="entry name" value="HTH-TYPE TRANSCRIPTIONAL REGULATOR RUTR"/>
    <property type="match status" value="1"/>
</dbReference>
<dbReference type="PANTHER" id="PTHR30055:SF234">
    <property type="entry name" value="HTH-TYPE TRANSCRIPTIONAL REGULATOR BETI"/>
    <property type="match status" value="1"/>
</dbReference>
<reference evidence="6 7" key="1">
    <citation type="submission" date="2016-10" db="EMBL/GenBank/DDBJ databases">
        <authorList>
            <person name="de Groot N.N."/>
        </authorList>
    </citation>
    <scope>NUCLEOTIDE SEQUENCE [LARGE SCALE GENOMIC DNA]</scope>
    <source>
        <strain evidence="6 7">U95</strain>
    </source>
</reference>
<organism evidence="6 7">
    <name type="scientific">Epibacterium ulvae</name>
    <dbReference type="NCBI Taxonomy" id="1156985"/>
    <lineage>
        <taxon>Bacteria</taxon>
        <taxon>Pseudomonadati</taxon>
        <taxon>Pseudomonadota</taxon>
        <taxon>Alphaproteobacteria</taxon>
        <taxon>Rhodobacterales</taxon>
        <taxon>Roseobacteraceae</taxon>
        <taxon>Epibacterium</taxon>
    </lineage>
</organism>
<evidence type="ECO:0000313" key="7">
    <source>
        <dbReference type="Proteomes" id="UP000198767"/>
    </source>
</evidence>
<sequence length="204" mass="22398">MGNNRDEKRADLRKRLIDAAEEQIAKHGCASLKARAVTAQAGCALGALYNAFDDLDTLIMHVNSRTLSRLGETLQSARPGPEATAEDVMQALAAHYVEFACKNRLLWISLFEHRPPEGQDIPDWHRQEHAVLIMGIMAPLKRLRPDLNETDLALRARTTFAAVHGVVLLALQGRFVGVPLASLYQEVSALVSAMTRGAHLASEN</sequence>
<evidence type="ECO:0000313" key="6">
    <source>
        <dbReference type="EMBL" id="SCZ68526.1"/>
    </source>
</evidence>
<dbReference type="InterPro" id="IPR036271">
    <property type="entry name" value="Tet_transcr_reg_TetR-rel_C_sf"/>
</dbReference>
<keyword evidence="7" id="KW-1185">Reference proteome</keyword>
<dbReference type="SUPFAM" id="SSF48498">
    <property type="entry name" value="Tetracyclin repressor-like, C-terminal domain"/>
    <property type="match status" value="1"/>
</dbReference>
<name>A0A1G5R3K5_9RHOB</name>
<dbReference type="STRING" id="1156985.SAMN04488118_1089"/>
<proteinExistence type="predicted"/>
<dbReference type="Pfam" id="PF13305">
    <property type="entry name" value="TetR_C_33"/>
    <property type="match status" value="1"/>
</dbReference>
<evidence type="ECO:0000256" key="1">
    <source>
        <dbReference type="ARBA" id="ARBA00023015"/>
    </source>
</evidence>
<accession>A0A1G5R3K5</accession>
<evidence type="ECO:0000256" key="3">
    <source>
        <dbReference type="ARBA" id="ARBA00023163"/>
    </source>
</evidence>
<dbReference type="Pfam" id="PF00440">
    <property type="entry name" value="TetR_N"/>
    <property type="match status" value="1"/>
</dbReference>
<dbReference type="InterPro" id="IPR009057">
    <property type="entry name" value="Homeodomain-like_sf"/>
</dbReference>
<dbReference type="SUPFAM" id="SSF46689">
    <property type="entry name" value="Homeodomain-like"/>
    <property type="match status" value="1"/>
</dbReference>
<dbReference type="InterPro" id="IPR050109">
    <property type="entry name" value="HTH-type_TetR-like_transc_reg"/>
</dbReference>
<evidence type="ECO:0000259" key="5">
    <source>
        <dbReference type="PROSITE" id="PS50977"/>
    </source>
</evidence>
<dbReference type="InterPro" id="IPR025996">
    <property type="entry name" value="MT1864/Rv1816-like_C"/>
</dbReference>
<dbReference type="InterPro" id="IPR001647">
    <property type="entry name" value="HTH_TetR"/>
</dbReference>